<keyword evidence="5" id="KW-1185">Reference proteome</keyword>
<name>A0AAW1K2G5_POPJA</name>
<evidence type="ECO:0000256" key="1">
    <source>
        <dbReference type="ARBA" id="ARBA00022737"/>
    </source>
</evidence>
<dbReference type="Proteomes" id="UP001458880">
    <property type="component" value="Unassembled WGS sequence"/>
</dbReference>
<evidence type="ECO:0000256" key="2">
    <source>
        <dbReference type="SAM" id="MobiDB-lite"/>
    </source>
</evidence>
<feature type="domain" description="Ig-like" evidence="3">
    <location>
        <begin position="188"/>
        <end position="259"/>
    </location>
</feature>
<proteinExistence type="predicted"/>
<dbReference type="InterPro" id="IPR007110">
    <property type="entry name" value="Ig-like_dom"/>
</dbReference>
<reference evidence="4 5" key="1">
    <citation type="journal article" date="2024" name="BMC Genomics">
        <title>De novo assembly and annotation of Popillia japonica's genome with initial clues to its potential as an invasive pest.</title>
        <authorList>
            <person name="Cucini C."/>
            <person name="Boschi S."/>
            <person name="Funari R."/>
            <person name="Cardaioli E."/>
            <person name="Iannotti N."/>
            <person name="Marturano G."/>
            <person name="Paoli F."/>
            <person name="Bruttini M."/>
            <person name="Carapelli A."/>
            <person name="Frati F."/>
            <person name="Nardi F."/>
        </authorList>
    </citation>
    <scope>NUCLEOTIDE SEQUENCE [LARGE SCALE GENOMIC DNA]</scope>
    <source>
        <strain evidence="4">DMR45628</strain>
    </source>
</reference>
<feature type="region of interest" description="Disordered" evidence="2">
    <location>
        <begin position="542"/>
        <end position="562"/>
    </location>
</feature>
<dbReference type="SMART" id="SM00408">
    <property type="entry name" value="IGc2"/>
    <property type="match status" value="2"/>
</dbReference>
<dbReference type="CDD" id="cd00096">
    <property type="entry name" value="Ig"/>
    <property type="match status" value="1"/>
</dbReference>
<accession>A0AAW1K2G5</accession>
<organism evidence="4 5">
    <name type="scientific">Popillia japonica</name>
    <name type="common">Japanese beetle</name>
    <dbReference type="NCBI Taxonomy" id="7064"/>
    <lineage>
        <taxon>Eukaryota</taxon>
        <taxon>Metazoa</taxon>
        <taxon>Ecdysozoa</taxon>
        <taxon>Arthropoda</taxon>
        <taxon>Hexapoda</taxon>
        <taxon>Insecta</taxon>
        <taxon>Pterygota</taxon>
        <taxon>Neoptera</taxon>
        <taxon>Endopterygota</taxon>
        <taxon>Coleoptera</taxon>
        <taxon>Polyphaga</taxon>
        <taxon>Scarabaeiformia</taxon>
        <taxon>Scarabaeidae</taxon>
        <taxon>Rutelinae</taxon>
        <taxon>Popillia</taxon>
    </lineage>
</organism>
<keyword evidence="1" id="KW-0677">Repeat</keyword>
<dbReference type="Gene3D" id="2.60.40.10">
    <property type="entry name" value="Immunoglobulins"/>
    <property type="match status" value="1"/>
</dbReference>
<dbReference type="SUPFAM" id="SSF48726">
    <property type="entry name" value="Immunoglobulin"/>
    <property type="match status" value="3"/>
</dbReference>
<feature type="domain" description="Ig-like" evidence="3">
    <location>
        <begin position="1"/>
        <end position="70"/>
    </location>
</feature>
<dbReference type="PROSITE" id="PS50835">
    <property type="entry name" value="IG_LIKE"/>
    <property type="match status" value="3"/>
</dbReference>
<dbReference type="Pfam" id="PF13927">
    <property type="entry name" value="Ig_3"/>
    <property type="match status" value="1"/>
</dbReference>
<protein>
    <recommendedName>
        <fullName evidence="3">Ig-like domain-containing protein</fullName>
    </recommendedName>
</protein>
<dbReference type="InterPro" id="IPR036179">
    <property type="entry name" value="Ig-like_dom_sf"/>
</dbReference>
<evidence type="ECO:0000313" key="4">
    <source>
        <dbReference type="EMBL" id="KAK9711649.1"/>
    </source>
</evidence>
<feature type="domain" description="Ig-like" evidence="3">
    <location>
        <begin position="361"/>
        <end position="445"/>
    </location>
</feature>
<dbReference type="GO" id="GO:0045214">
    <property type="term" value="P:sarcomere organization"/>
    <property type="evidence" value="ECO:0007669"/>
    <property type="project" value="TreeGrafter"/>
</dbReference>
<dbReference type="InterPro" id="IPR050964">
    <property type="entry name" value="Striated_Muscle_Regulatory"/>
</dbReference>
<evidence type="ECO:0000259" key="3">
    <source>
        <dbReference type="PROSITE" id="PS50835"/>
    </source>
</evidence>
<dbReference type="EMBL" id="JASPKY010000276">
    <property type="protein sequence ID" value="KAK9711649.1"/>
    <property type="molecule type" value="Genomic_DNA"/>
</dbReference>
<dbReference type="AlphaFoldDB" id="A0AAW1K2G5"/>
<evidence type="ECO:0000313" key="5">
    <source>
        <dbReference type="Proteomes" id="UP001458880"/>
    </source>
</evidence>
<dbReference type="InterPro" id="IPR003598">
    <property type="entry name" value="Ig_sub2"/>
</dbReference>
<dbReference type="InterPro" id="IPR013783">
    <property type="entry name" value="Ig-like_fold"/>
</dbReference>
<dbReference type="PANTHER" id="PTHR13817">
    <property type="entry name" value="TITIN"/>
    <property type="match status" value="1"/>
</dbReference>
<gene>
    <name evidence="4" type="ORF">QE152_g25337</name>
</gene>
<dbReference type="GO" id="GO:0031430">
    <property type="term" value="C:M band"/>
    <property type="evidence" value="ECO:0007669"/>
    <property type="project" value="TreeGrafter"/>
</dbReference>
<comment type="caution">
    <text evidence="4">The sequence shown here is derived from an EMBL/GenBank/DDBJ whole genome shotgun (WGS) entry which is preliminary data.</text>
</comment>
<sequence>MLDCFIKYSSSKILQLSWKKINNLRFNYLQYHTNISVKLYFEDIKDSDFGIYICSARSSDGVIEKTIEVSPPTKPFFDKFFAEGYNITLAWRVLSFYPIISCLVYDVVQRKSWPIPNTPSHVQQIGLNFFSIFYSQEFFHKEHTGFTITCENTVGYSETSKIQYFEATDSRLYIEIEKIYQNNDLVGLSCLLLLNVTEVELSWKKYDHDNKAVNVDTSLERTSRSLTLLFSDSNFLNSGVYLCTAKNVGLKGLVQKRIHIQPPSKPMNLAYNFTSYLKWTIQSDLLITECKVLNREAKTCGRFGNSDRRLNIRVQEYYSYIITYTLPGHLKGQYEFILICKNEDGWSESSDIQTIDFGVAPIMRIEKIYSKSKLLIGFNCVVMANPFPHIFWKRNDAIISSNHTVQKTKNSLKLIFSDPTESDFGQYTCIAKNYENSTEKVVMFSKPLQPQFRGFQTLGNTKGQKLTWSVQSHEPIKLCVVYYTGENDTRQSIAATEIQTFQDGFVVTYTPVVPNGGTYRFRIKCLSDAGWSDESQERTLDITGFPISSGGDKGRDPATSDSQVSRGLRLLPSVLLFTATAILLNQ</sequence>
<dbReference type="PANTHER" id="PTHR13817:SF172">
    <property type="entry name" value="IG-LIKE DOMAIN-CONTAINING PROTEIN"/>
    <property type="match status" value="1"/>
</dbReference>